<dbReference type="InterPro" id="IPR053137">
    <property type="entry name" value="NLR-like"/>
</dbReference>
<evidence type="ECO:0000313" key="3">
    <source>
        <dbReference type="Proteomes" id="UP001370758"/>
    </source>
</evidence>
<keyword evidence="3" id="KW-1185">Reference proteome</keyword>
<sequence length="243" mass="26635">MSDYYIGWIFSIPIELAAALAILDETHPQLKVPDSDINVYKFGRIGRHNVAISCLPEGRCGVTRAGFVAAHMGRTFPRLKFGLMVGVGGGVPSQDNDIRLGDLVISQPTDVSGGVVQYDLGKAMQSGEFLRTGSLNAPPATLLSAVAFIKAEDQAKLGKEISDTAQEIEEKDPRFHYPGQDTDRLFRPDYNHVDSKGRQSDTCKSCDASTMVPRSEREYDHPYMHYGIIASGNQVMKNGVKEI</sequence>
<evidence type="ECO:0000256" key="1">
    <source>
        <dbReference type="SAM" id="SignalP"/>
    </source>
</evidence>
<evidence type="ECO:0008006" key="4">
    <source>
        <dbReference type="Google" id="ProtNLM"/>
    </source>
</evidence>
<protein>
    <recommendedName>
        <fullName evidence="4">Nucleoside phosphorylase domain-containing protein</fullName>
    </recommendedName>
</protein>
<dbReference type="Gene3D" id="3.40.50.1580">
    <property type="entry name" value="Nucleoside phosphorylase domain"/>
    <property type="match status" value="1"/>
</dbReference>
<name>A0AAV9VSQ8_9PEZI</name>
<dbReference type="AlphaFoldDB" id="A0AAV9VSQ8"/>
<gene>
    <name evidence="2" type="ORF">TWF481_002608</name>
</gene>
<dbReference type="EMBL" id="JAVHJL010000012">
    <property type="protein sequence ID" value="KAK6495559.1"/>
    <property type="molecule type" value="Genomic_DNA"/>
</dbReference>
<keyword evidence="1" id="KW-0732">Signal</keyword>
<reference evidence="2 3" key="1">
    <citation type="submission" date="2023-08" db="EMBL/GenBank/DDBJ databases">
        <authorList>
            <person name="Palmer J.M."/>
        </authorList>
    </citation>
    <scope>NUCLEOTIDE SEQUENCE [LARGE SCALE GENOMIC DNA]</scope>
    <source>
        <strain evidence="2 3">TWF481</strain>
    </source>
</reference>
<dbReference type="SUPFAM" id="SSF53167">
    <property type="entry name" value="Purine and uridine phosphorylases"/>
    <property type="match status" value="1"/>
</dbReference>
<feature type="signal peptide" evidence="1">
    <location>
        <begin position="1"/>
        <end position="19"/>
    </location>
</feature>
<dbReference type="PANTHER" id="PTHR46082:SF11">
    <property type="entry name" value="AAA+ ATPASE DOMAIN-CONTAINING PROTEIN-RELATED"/>
    <property type="match status" value="1"/>
</dbReference>
<dbReference type="PANTHER" id="PTHR46082">
    <property type="entry name" value="ATP/GTP-BINDING PROTEIN-RELATED"/>
    <property type="match status" value="1"/>
</dbReference>
<dbReference type="Proteomes" id="UP001370758">
    <property type="component" value="Unassembled WGS sequence"/>
</dbReference>
<evidence type="ECO:0000313" key="2">
    <source>
        <dbReference type="EMBL" id="KAK6495559.1"/>
    </source>
</evidence>
<dbReference type="GO" id="GO:0003824">
    <property type="term" value="F:catalytic activity"/>
    <property type="evidence" value="ECO:0007669"/>
    <property type="project" value="InterPro"/>
</dbReference>
<accession>A0AAV9VSQ8</accession>
<comment type="caution">
    <text evidence="2">The sequence shown here is derived from an EMBL/GenBank/DDBJ whole genome shotgun (WGS) entry which is preliminary data.</text>
</comment>
<organism evidence="2 3">
    <name type="scientific">Arthrobotrys musiformis</name>
    <dbReference type="NCBI Taxonomy" id="47236"/>
    <lineage>
        <taxon>Eukaryota</taxon>
        <taxon>Fungi</taxon>
        <taxon>Dikarya</taxon>
        <taxon>Ascomycota</taxon>
        <taxon>Pezizomycotina</taxon>
        <taxon>Orbiliomycetes</taxon>
        <taxon>Orbiliales</taxon>
        <taxon>Orbiliaceae</taxon>
        <taxon>Arthrobotrys</taxon>
    </lineage>
</organism>
<dbReference type="InterPro" id="IPR035994">
    <property type="entry name" value="Nucleoside_phosphorylase_sf"/>
</dbReference>
<feature type="chain" id="PRO_5043328775" description="Nucleoside phosphorylase domain-containing protein" evidence="1">
    <location>
        <begin position="20"/>
        <end position="243"/>
    </location>
</feature>
<dbReference type="GO" id="GO:0009116">
    <property type="term" value="P:nucleoside metabolic process"/>
    <property type="evidence" value="ECO:0007669"/>
    <property type="project" value="InterPro"/>
</dbReference>
<proteinExistence type="predicted"/>